<keyword evidence="8" id="KW-1185">Reference proteome</keyword>
<dbReference type="GO" id="GO:0006352">
    <property type="term" value="P:DNA-templated transcription initiation"/>
    <property type="evidence" value="ECO:0007669"/>
    <property type="project" value="InterPro"/>
</dbReference>
<dbReference type="HOGENOM" id="CLU_047691_3_1_9"/>
<dbReference type="Pfam" id="PF08281">
    <property type="entry name" value="Sigma70_r4_2"/>
    <property type="match status" value="1"/>
</dbReference>
<dbReference type="Pfam" id="PF04542">
    <property type="entry name" value="Sigma70_r2"/>
    <property type="match status" value="1"/>
</dbReference>
<dbReference type="InterPro" id="IPR013325">
    <property type="entry name" value="RNA_pol_sigma_r2"/>
</dbReference>
<dbReference type="CDD" id="cd06171">
    <property type="entry name" value="Sigma70_r4"/>
    <property type="match status" value="1"/>
</dbReference>
<feature type="domain" description="RNA polymerase sigma factor 70 region 4 type 2" evidence="6">
    <location>
        <begin position="132"/>
        <end position="183"/>
    </location>
</feature>
<dbReference type="EMBL" id="AWVF01000289">
    <property type="protein sequence ID" value="ERJ93079.1"/>
    <property type="molecule type" value="Genomic_DNA"/>
</dbReference>
<dbReference type="GO" id="GO:0003677">
    <property type="term" value="F:DNA binding"/>
    <property type="evidence" value="ECO:0007669"/>
    <property type="project" value="InterPro"/>
</dbReference>
<dbReference type="PANTHER" id="PTHR43133">
    <property type="entry name" value="RNA POLYMERASE ECF-TYPE SIGMA FACTO"/>
    <property type="match status" value="1"/>
</dbReference>
<proteinExistence type="inferred from homology"/>
<protein>
    <submittedName>
        <fullName evidence="7">Sigma-70 region 2</fullName>
    </submittedName>
</protein>
<name>U2LUE9_9FIRM</name>
<dbReference type="Proteomes" id="UP000016662">
    <property type="component" value="Unassembled WGS sequence"/>
</dbReference>
<keyword evidence="3" id="KW-0731">Sigma factor</keyword>
<dbReference type="InterPro" id="IPR013249">
    <property type="entry name" value="RNA_pol_sigma70_r4_t2"/>
</dbReference>
<evidence type="ECO:0000313" key="8">
    <source>
        <dbReference type="Proteomes" id="UP000016662"/>
    </source>
</evidence>
<dbReference type="InterPro" id="IPR007627">
    <property type="entry name" value="RNA_pol_sigma70_r2"/>
</dbReference>
<dbReference type="InterPro" id="IPR014284">
    <property type="entry name" value="RNA_pol_sigma-70_dom"/>
</dbReference>
<dbReference type="InterPro" id="IPR013324">
    <property type="entry name" value="RNA_pol_sigma_r3/r4-like"/>
</dbReference>
<evidence type="ECO:0000256" key="2">
    <source>
        <dbReference type="ARBA" id="ARBA00023015"/>
    </source>
</evidence>
<evidence type="ECO:0000313" key="7">
    <source>
        <dbReference type="EMBL" id="ERJ93079.1"/>
    </source>
</evidence>
<dbReference type="PATRIC" id="fig|411473.3.peg.1929"/>
<dbReference type="SUPFAM" id="SSF88946">
    <property type="entry name" value="Sigma2 domain of RNA polymerase sigma factors"/>
    <property type="match status" value="1"/>
</dbReference>
<accession>U2LUE9</accession>
<feature type="domain" description="RNA polymerase sigma-70 region 2" evidence="5">
    <location>
        <begin position="46"/>
        <end position="109"/>
    </location>
</feature>
<dbReference type="GO" id="GO:0016987">
    <property type="term" value="F:sigma factor activity"/>
    <property type="evidence" value="ECO:0007669"/>
    <property type="project" value="UniProtKB-KW"/>
</dbReference>
<evidence type="ECO:0000259" key="5">
    <source>
        <dbReference type="Pfam" id="PF04542"/>
    </source>
</evidence>
<keyword evidence="2" id="KW-0805">Transcription regulation</keyword>
<evidence type="ECO:0000259" key="6">
    <source>
        <dbReference type="Pfam" id="PF08281"/>
    </source>
</evidence>
<dbReference type="AlphaFoldDB" id="U2LUE9"/>
<comment type="similarity">
    <text evidence="1">Belongs to the sigma-70 factor family. ECF subfamily.</text>
</comment>
<sequence>MLLQNFFQKVRYFDPLDCYRGEVLQKATQTKEVYHMDEDVFRGKLKQYKDTVYRIAFTYLRNQADAEDVAQETFLKFYLREKPFPDVGSEKAWLIRVTLNACHNLRRSVWFQNRAELPENLATAFETPQDNALYAAVFSLPEKYRVVILLYYYEEYSVQEISEMLQRNPSTIQTQLERARKKLKALLEQKGGFHYGQTAIQAAHGTNSDV</sequence>
<keyword evidence="4" id="KW-0804">Transcription</keyword>
<dbReference type="SUPFAM" id="SSF88659">
    <property type="entry name" value="Sigma3 and sigma4 domains of RNA polymerase sigma factors"/>
    <property type="match status" value="1"/>
</dbReference>
<dbReference type="eggNOG" id="COG1595">
    <property type="taxonomic scope" value="Bacteria"/>
</dbReference>
<gene>
    <name evidence="7" type="ORF">RUMCAL_02322</name>
</gene>
<evidence type="ECO:0000256" key="3">
    <source>
        <dbReference type="ARBA" id="ARBA00023082"/>
    </source>
</evidence>
<comment type="caution">
    <text evidence="7">The sequence shown here is derived from an EMBL/GenBank/DDBJ whole genome shotgun (WGS) entry which is preliminary data.</text>
</comment>
<dbReference type="Gene3D" id="1.10.10.10">
    <property type="entry name" value="Winged helix-like DNA-binding domain superfamily/Winged helix DNA-binding domain"/>
    <property type="match status" value="1"/>
</dbReference>
<reference evidence="7 8" key="1">
    <citation type="submission" date="2013-07" db="EMBL/GenBank/DDBJ databases">
        <authorList>
            <person name="Weinstock G."/>
            <person name="Sodergren E."/>
            <person name="Wylie T."/>
            <person name="Fulton L."/>
            <person name="Fulton R."/>
            <person name="Fronick C."/>
            <person name="O'Laughlin M."/>
            <person name="Godfrey J."/>
            <person name="Miner T."/>
            <person name="Herter B."/>
            <person name="Appelbaum E."/>
            <person name="Cordes M."/>
            <person name="Lek S."/>
            <person name="Wollam A."/>
            <person name="Pepin K.H."/>
            <person name="Palsikar V.B."/>
            <person name="Mitreva M."/>
            <person name="Wilson R.K."/>
        </authorList>
    </citation>
    <scope>NUCLEOTIDE SEQUENCE [LARGE SCALE GENOMIC DNA]</scope>
    <source>
        <strain evidence="7 8">ATCC 27760</strain>
    </source>
</reference>
<dbReference type="Gene3D" id="1.10.1740.10">
    <property type="match status" value="1"/>
</dbReference>
<dbReference type="STRING" id="411473.RUMCAL_02322"/>
<dbReference type="InterPro" id="IPR036388">
    <property type="entry name" value="WH-like_DNA-bd_sf"/>
</dbReference>
<dbReference type="InterPro" id="IPR039425">
    <property type="entry name" value="RNA_pol_sigma-70-like"/>
</dbReference>
<dbReference type="PANTHER" id="PTHR43133:SF51">
    <property type="entry name" value="RNA POLYMERASE SIGMA FACTOR"/>
    <property type="match status" value="1"/>
</dbReference>
<dbReference type="NCBIfam" id="TIGR02937">
    <property type="entry name" value="sigma70-ECF"/>
    <property type="match status" value="1"/>
</dbReference>
<evidence type="ECO:0000256" key="1">
    <source>
        <dbReference type="ARBA" id="ARBA00010641"/>
    </source>
</evidence>
<organism evidence="7 8">
    <name type="scientific">Ruminococcus callidus ATCC 27760</name>
    <dbReference type="NCBI Taxonomy" id="411473"/>
    <lineage>
        <taxon>Bacteria</taxon>
        <taxon>Bacillati</taxon>
        <taxon>Bacillota</taxon>
        <taxon>Clostridia</taxon>
        <taxon>Eubacteriales</taxon>
        <taxon>Oscillospiraceae</taxon>
        <taxon>Ruminococcus</taxon>
    </lineage>
</organism>
<evidence type="ECO:0000256" key="4">
    <source>
        <dbReference type="ARBA" id="ARBA00023163"/>
    </source>
</evidence>